<evidence type="ECO:0000256" key="7">
    <source>
        <dbReference type="ARBA" id="ARBA00047943"/>
    </source>
</evidence>
<dbReference type="InterPro" id="IPR026669">
    <property type="entry name" value="Arsenite_MeTrfase-like"/>
</dbReference>
<keyword evidence="1" id="KW-0808">Transferase</keyword>
<organism evidence="10 11">
    <name type="scientific">Batillaria attramentaria</name>
    <dbReference type="NCBI Taxonomy" id="370345"/>
    <lineage>
        <taxon>Eukaryota</taxon>
        <taxon>Metazoa</taxon>
        <taxon>Spiralia</taxon>
        <taxon>Lophotrochozoa</taxon>
        <taxon>Mollusca</taxon>
        <taxon>Gastropoda</taxon>
        <taxon>Caenogastropoda</taxon>
        <taxon>Sorbeoconcha</taxon>
        <taxon>Cerithioidea</taxon>
        <taxon>Batillariidae</taxon>
        <taxon>Batillaria</taxon>
    </lineage>
</organism>
<evidence type="ECO:0000256" key="2">
    <source>
        <dbReference type="ARBA" id="ARBA00022691"/>
    </source>
</evidence>
<evidence type="ECO:0000313" key="11">
    <source>
        <dbReference type="Proteomes" id="UP001519460"/>
    </source>
</evidence>
<evidence type="ECO:0000256" key="8">
    <source>
        <dbReference type="ARBA" id="ARBA00048428"/>
    </source>
</evidence>
<dbReference type="InterPro" id="IPR029063">
    <property type="entry name" value="SAM-dependent_MTases_sf"/>
</dbReference>
<proteinExistence type="inferred from homology"/>
<evidence type="ECO:0000256" key="5">
    <source>
        <dbReference type="ARBA" id="ARBA00034545"/>
    </source>
</evidence>
<keyword evidence="11" id="KW-1185">Reference proteome</keyword>
<evidence type="ECO:0000313" key="10">
    <source>
        <dbReference type="EMBL" id="KAK7487348.1"/>
    </source>
</evidence>
<dbReference type="InterPro" id="IPR025714">
    <property type="entry name" value="Methyltranfer_dom"/>
</dbReference>
<dbReference type="Gene3D" id="3.40.5.100">
    <property type="match status" value="1"/>
</dbReference>
<evidence type="ECO:0000259" key="9">
    <source>
        <dbReference type="Pfam" id="PF13847"/>
    </source>
</evidence>
<evidence type="ECO:0000256" key="6">
    <source>
        <dbReference type="ARBA" id="ARBA00047941"/>
    </source>
</evidence>
<comment type="similarity">
    <text evidence="3">Belongs to the methyltransferase superfamily. Arsenite methyltransferase family.</text>
</comment>
<dbReference type="GO" id="GO:0030791">
    <property type="term" value="F:arsenite methyltransferase activity"/>
    <property type="evidence" value="ECO:0007669"/>
    <property type="project" value="UniProtKB-EC"/>
</dbReference>
<sequence>MSCCAPDSTRRHTEAETQDVVKQYYGKELKTSKDCQTGVNCLIDTSLPKHIRQALSEVHDEVTSRYYGCGRVIPEALEGCSVLDLGCGSGRDCYAVSKLVGPSGRVVGIDMTEEQLAVARKYVDYHTEKFGYSQPAVQFLFGYIEKLQEAGLQDETFDVVISNCVVNLSTNKPAVLKEVHRVLKEGGEFYFSDVYTNTTLTEEIKTNSVLWGECIAGALHWRQLHQLAEELGFCQPRLVTSKMVNTSKFTEILGDAKFVSVTYRMFKLPKTLRPASSVTYKGGITGCEDQFEFDRHFTFKKGEEVAMDQELATILAISRFSDSFTIKEATGKGHPESPASES</sequence>
<evidence type="ECO:0000256" key="1">
    <source>
        <dbReference type="ARBA" id="ARBA00022679"/>
    </source>
</evidence>
<comment type="caution">
    <text evidence="10">The sequence shown here is derived from an EMBL/GenBank/DDBJ whole genome shotgun (WGS) entry which is preliminary data.</text>
</comment>
<name>A0ABD0KJQ6_9CAEN</name>
<evidence type="ECO:0000256" key="3">
    <source>
        <dbReference type="ARBA" id="ARBA00034487"/>
    </source>
</evidence>
<feature type="non-terminal residue" evidence="10">
    <location>
        <position position="342"/>
    </location>
</feature>
<dbReference type="SUPFAM" id="SSF53335">
    <property type="entry name" value="S-adenosyl-L-methionine-dependent methyltransferases"/>
    <property type="match status" value="1"/>
</dbReference>
<dbReference type="CDD" id="cd02440">
    <property type="entry name" value="AdoMet_MTases"/>
    <property type="match status" value="1"/>
</dbReference>
<dbReference type="Proteomes" id="UP001519460">
    <property type="component" value="Unassembled WGS sequence"/>
</dbReference>
<accession>A0ABD0KJQ6</accession>
<dbReference type="PANTHER" id="PTHR43675">
    <property type="entry name" value="ARSENITE METHYLTRANSFERASE"/>
    <property type="match status" value="1"/>
</dbReference>
<comment type="catalytic activity">
    <reaction evidence="6">
        <text>arsenic triglutathione + [thioredoxin]-dithiol + S-adenosyl-L-methionine + 2 H2O = methylarsonous acid + [thioredoxin]-disulfide + 3 glutathione + S-adenosyl-L-homocysteine + H(+)</text>
        <dbReference type="Rhea" id="RHEA:69460"/>
        <dbReference type="Rhea" id="RHEA-COMP:10698"/>
        <dbReference type="Rhea" id="RHEA-COMP:10700"/>
        <dbReference type="ChEBI" id="CHEBI:15377"/>
        <dbReference type="ChEBI" id="CHEBI:15378"/>
        <dbReference type="ChEBI" id="CHEBI:17826"/>
        <dbReference type="ChEBI" id="CHEBI:29950"/>
        <dbReference type="ChEBI" id="CHEBI:50058"/>
        <dbReference type="ChEBI" id="CHEBI:57856"/>
        <dbReference type="ChEBI" id="CHEBI:57925"/>
        <dbReference type="ChEBI" id="CHEBI:59789"/>
        <dbReference type="ChEBI" id="CHEBI:183640"/>
        <dbReference type="EC" id="2.1.1.137"/>
    </reaction>
</comment>
<protein>
    <recommendedName>
        <fullName evidence="5">Arsenite methyltransferase</fullName>
        <ecNumber evidence="4">2.1.1.137</ecNumber>
    </recommendedName>
</protein>
<feature type="domain" description="Methyltransferase" evidence="9">
    <location>
        <begin position="78"/>
        <end position="230"/>
    </location>
</feature>
<dbReference type="Pfam" id="PF13847">
    <property type="entry name" value="Methyltransf_31"/>
    <property type="match status" value="1"/>
</dbReference>
<dbReference type="Gene3D" id="3.40.50.150">
    <property type="entry name" value="Vaccinia Virus protein VP39"/>
    <property type="match status" value="1"/>
</dbReference>
<dbReference type="EC" id="2.1.1.137" evidence="4"/>
<dbReference type="AlphaFoldDB" id="A0ABD0KJQ6"/>
<dbReference type="PANTHER" id="PTHR43675:SF8">
    <property type="entry name" value="ARSENITE METHYLTRANSFERASE"/>
    <property type="match status" value="1"/>
</dbReference>
<dbReference type="EMBL" id="JACVVK020000166">
    <property type="protein sequence ID" value="KAK7487348.1"/>
    <property type="molecule type" value="Genomic_DNA"/>
</dbReference>
<reference evidence="10 11" key="1">
    <citation type="journal article" date="2023" name="Sci. Data">
        <title>Genome assembly of the Korean intertidal mud-creeper Batillaria attramentaria.</title>
        <authorList>
            <person name="Patra A.K."/>
            <person name="Ho P.T."/>
            <person name="Jun S."/>
            <person name="Lee S.J."/>
            <person name="Kim Y."/>
            <person name="Won Y.J."/>
        </authorList>
    </citation>
    <scope>NUCLEOTIDE SEQUENCE [LARGE SCALE GENOMIC DNA]</scope>
    <source>
        <strain evidence="10">Wonlab-2016</strain>
    </source>
</reference>
<evidence type="ECO:0000256" key="4">
    <source>
        <dbReference type="ARBA" id="ARBA00034521"/>
    </source>
</evidence>
<comment type="catalytic activity">
    <reaction evidence="8">
        <text>arsenic triglutathione + 3 [thioredoxin]-dithiol + 3 S-adenosyl-L-methionine = trimethylarsine + 3 [thioredoxin]-disulfide + 3 glutathione + 3 S-adenosyl-L-homocysteine + 3 H(+)</text>
        <dbReference type="Rhea" id="RHEA:69432"/>
        <dbReference type="Rhea" id="RHEA-COMP:10698"/>
        <dbReference type="Rhea" id="RHEA-COMP:10700"/>
        <dbReference type="ChEBI" id="CHEBI:15378"/>
        <dbReference type="ChEBI" id="CHEBI:27130"/>
        <dbReference type="ChEBI" id="CHEBI:29950"/>
        <dbReference type="ChEBI" id="CHEBI:50058"/>
        <dbReference type="ChEBI" id="CHEBI:57856"/>
        <dbReference type="ChEBI" id="CHEBI:57925"/>
        <dbReference type="ChEBI" id="CHEBI:59789"/>
        <dbReference type="ChEBI" id="CHEBI:183640"/>
        <dbReference type="EC" id="2.1.1.137"/>
    </reaction>
</comment>
<keyword evidence="2" id="KW-0949">S-adenosyl-L-methionine</keyword>
<gene>
    <name evidence="10" type="ORF">BaRGS_00021437</name>
</gene>
<comment type="catalytic activity">
    <reaction evidence="7">
        <text>arsenic triglutathione + 2 [thioredoxin]-dithiol + 2 S-adenosyl-L-methionine + H2O = dimethylarsinous acid + 2 [thioredoxin]-disulfide + 3 glutathione + 2 S-adenosyl-L-homocysteine + 2 H(+)</text>
        <dbReference type="Rhea" id="RHEA:69464"/>
        <dbReference type="Rhea" id="RHEA-COMP:10698"/>
        <dbReference type="Rhea" id="RHEA-COMP:10700"/>
        <dbReference type="ChEBI" id="CHEBI:15377"/>
        <dbReference type="ChEBI" id="CHEBI:15378"/>
        <dbReference type="ChEBI" id="CHEBI:23808"/>
        <dbReference type="ChEBI" id="CHEBI:29950"/>
        <dbReference type="ChEBI" id="CHEBI:50058"/>
        <dbReference type="ChEBI" id="CHEBI:57856"/>
        <dbReference type="ChEBI" id="CHEBI:57925"/>
        <dbReference type="ChEBI" id="CHEBI:59789"/>
        <dbReference type="ChEBI" id="CHEBI:183640"/>
        <dbReference type="EC" id="2.1.1.137"/>
    </reaction>
</comment>